<accession>W9VXQ3</accession>
<evidence type="ECO:0000313" key="2">
    <source>
        <dbReference type="Proteomes" id="UP000019473"/>
    </source>
</evidence>
<dbReference type="GO" id="GO:0004497">
    <property type="term" value="F:monooxygenase activity"/>
    <property type="evidence" value="ECO:0007669"/>
    <property type="project" value="InterPro"/>
</dbReference>
<dbReference type="GeneID" id="19182404"/>
<reference evidence="1 2" key="1">
    <citation type="submission" date="2013-03" db="EMBL/GenBank/DDBJ databases">
        <title>The Genome Sequence of Cladophialophora yegresii CBS 114405.</title>
        <authorList>
            <consortium name="The Broad Institute Genomics Platform"/>
            <person name="Cuomo C."/>
            <person name="de Hoog S."/>
            <person name="Gorbushina A."/>
            <person name="Walker B."/>
            <person name="Young S.K."/>
            <person name="Zeng Q."/>
            <person name="Gargeya S."/>
            <person name="Fitzgerald M."/>
            <person name="Haas B."/>
            <person name="Abouelleil A."/>
            <person name="Allen A.W."/>
            <person name="Alvarado L."/>
            <person name="Arachchi H.M."/>
            <person name="Berlin A.M."/>
            <person name="Chapman S.B."/>
            <person name="Gainer-Dewar J."/>
            <person name="Goldberg J."/>
            <person name="Griggs A."/>
            <person name="Gujja S."/>
            <person name="Hansen M."/>
            <person name="Howarth C."/>
            <person name="Imamovic A."/>
            <person name="Ireland A."/>
            <person name="Larimer J."/>
            <person name="McCowan C."/>
            <person name="Murphy C."/>
            <person name="Pearson M."/>
            <person name="Poon T.W."/>
            <person name="Priest M."/>
            <person name="Roberts A."/>
            <person name="Saif S."/>
            <person name="Shea T."/>
            <person name="Sisk P."/>
            <person name="Sykes S."/>
            <person name="Wortman J."/>
            <person name="Nusbaum C."/>
            <person name="Birren B."/>
        </authorList>
    </citation>
    <scope>NUCLEOTIDE SEQUENCE [LARGE SCALE GENOMIC DNA]</scope>
    <source>
        <strain evidence="1 2">CBS 114405</strain>
    </source>
</reference>
<dbReference type="GO" id="GO:0016705">
    <property type="term" value="F:oxidoreductase activity, acting on paired donors, with incorporation or reduction of molecular oxygen"/>
    <property type="evidence" value="ECO:0007669"/>
    <property type="project" value="InterPro"/>
</dbReference>
<dbReference type="RefSeq" id="XP_007760019.1">
    <property type="nucleotide sequence ID" value="XM_007761829.1"/>
</dbReference>
<comment type="caution">
    <text evidence="1">The sequence shown here is derived from an EMBL/GenBank/DDBJ whole genome shotgun (WGS) entry which is preliminary data.</text>
</comment>
<proteinExistence type="predicted"/>
<dbReference type="Gene3D" id="1.10.630.10">
    <property type="entry name" value="Cytochrome P450"/>
    <property type="match status" value="1"/>
</dbReference>
<name>W9VXQ3_9EURO</name>
<dbReference type="VEuPathDB" id="FungiDB:A1O7_07833"/>
<sequence length="148" mass="17050">MTAPIINRHWELYERPNEFFADRYVKNPELKKYNMSCSKGGRQCIGISLAYQEHQTFTVRNLRRHSLCDPGKGVQDGPKLESFETRREDFSMGANYASPAPFEGSHSLHGPRYVSVLGIRWSVPDELAEIGSPRRHTEHLPWKLAHID</sequence>
<dbReference type="InterPro" id="IPR001128">
    <property type="entry name" value="Cyt_P450"/>
</dbReference>
<dbReference type="HOGENOM" id="CLU_1758627_0_0_1"/>
<dbReference type="EMBL" id="AMGW01000005">
    <property type="protein sequence ID" value="EXJ57485.1"/>
    <property type="molecule type" value="Genomic_DNA"/>
</dbReference>
<dbReference type="Pfam" id="PF00067">
    <property type="entry name" value="p450"/>
    <property type="match status" value="1"/>
</dbReference>
<dbReference type="GO" id="GO:0005506">
    <property type="term" value="F:iron ion binding"/>
    <property type="evidence" value="ECO:0007669"/>
    <property type="project" value="InterPro"/>
</dbReference>
<protein>
    <submittedName>
        <fullName evidence="1">Uncharacterized protein</fullName>
    </submittedName>
</protein>
<dbReference type="AlphaFoldDB" id="W9VXQ3"/>
<dbReference type="GO" id="GO:0020037">
    <property type="term" value="F:heme binding"/>
    <property type="evidence" value="ECO:0007669"/>
    <property type="project" value="InterPro"/>
</dbReference>
<dbReference type="InterPro" id="IPR036396">
    <property type="entry name" value="Cyt_P450_sf"/>
</dbReference>
<dbReference type="STRING" id="1182544.W9VXQ3"/>
<dbReference type="SUPFAM" id="SSF48264">
    <property type="entry name" value="Cytochrome P450"/>
    <property type="match status" value="1"/>
</dbReference>
<gene>
    <name evidence="1" type="ORF">A1O7_07833</name>
</gene>
<evidence type="ECO:0000313" key="1">
    <source>
        <dbReference type="EMBL" id="EXJ57485.1"/>
    </source>
</evidence>
<dbReference type="Proteomes" id="UP000019473">
    <property type="component" value="Unassembled WGS sequence"/>
</dbReference>
<dbReference type="OrthoDB" id="4151533at2759"/>
<keyword evidence="2" id="KW-1185">Reference proteome</keyword>
<organism evidence="1 2">
    <name type="scientific">Cladophialophora yegresii CBS 114405</name>
    <dbReference type="NCBI Taxonomy" id="1182544"/>
    <lineage>
        <taxon>Eukaryota</taxon>
        <taxon>Fungi</taxon>
        <taxon>Dikarya</taxon>
        <taxon>Ascomycota</taxon>
        <taxon>Pezizomycotina</taxon>
        <taxon>Eurotiomycetes</taxon>
        <taxon>Chaetothyriomycetidae</taxon>
        <taxon>Chaetothyriales</taxon>
        <taxon>Herpotrichiellaceae</taxon>
        <taxon>Cladophialophora</taxon>
    </lineage>
</organism>